<feature type="compositionally biased region" description="Low complexity" evidence="2">
    <location>
        <begin position="141"/>
        <end position="151"/>
    </location>
</feature>
<protein>
    <recommendedName>
        <fullName evidence="5">Cuticle protein 6</fullName>
    </recommendedName>
</protein>
<dbReference type="PANTHER" id="PTHR10380:SF240">
    <property type="match status" value="1"/>
</dbReference>
<dbReference type="EMBL" id="BGPR01000008">
    <property type="protein sequence ID" value="GBL75528.1"/>
    <property type="molecule type" value="Genomic_DNA"/>
</dbReference>
<feature type="compositionally biased region" description="Polar residues" evidence="2">
    <location>
        <begin position="152"/>
        <end position="163"/>
    </location>
</feature>
<feature type="region of interest" description="Disordered" evidence="2">
    <location>
        <begin position="141"/>
        <end position="163"/>
    </location>
</feature>
<sequence length="331" mass="36391">MPFPSSTKPTQPTTMKNVYQAAPLHYVNIGRKLDGDYKFGYDTGKGPSGQSFREEIRLADGTISGTYGVVDELGHKRVVHFSAGKAGLLPQEEPTSKPTKNPSSTFTTPSVGKPYLNTIARHFTSPLASFNLANYLHLKTTAPTSSRSTPTQQNNIAAPRQSTQQNMMAASRQSTPTQQNVIASPRQSISSQQNMIAAVRDYTSAQQKNMIAAPRQSTPTQQNVIAAARQSTSTQQNMIAVPHLYTYGVSTEQQKTLIPFMESYRTGNLQRQAKVEAPSKAQNSQIKDVAYLASTYDPKLEDEYYDSAPPFIDIERLSYNIGTDKNASLKI</sequence>
<dbReference type="Proteomes" id="UP000499080">
    <property type="component" value="Unassembled WGS sequence"/>
</dbReference>
<dbReference type="PROSITE" id="PS51155">
    <property type="entry name" value="CHIT_BIND_RR_2"/>
    <property type="match status" value="1"/>
</dbReference>
<proteinExistence type="predicted"/>
<dbReference type="GO" id="GO:0062129">
    <property type="term" value="C:chitin-based extracellular matrix"/>
    <property type="evidence" value="ECO:0007669"/>
    <property type="project" value="TreeGrafter"/>
</dbReference>
<evidence type="ECO:0000313" key="3">
    <source>
        <dbReference type="EMBL" id="GBL75528.1"/>
    </source>
</evidence>
<name>A0A4Y2A6X9_ARAVE</name>
<gene>
    <name evidence="3" type="ORF">AVEN_154874_1</name>
</gene>
<evidence type="ECO:0008006" key="5">
    <source>
        <dbReference type="Google" id="ProtNLM"/>
    </source>
</evidence>
<evidence type="ECO:0000256" key="1">
    <source>
        <dbReference type="PROSITE-ProRule" id="PRU00497"/>
    </source>
</evidence>
<dbReference type="AlphaFoldDB" id="A0A4Y2A6X9"/>
<dbReference type="InterPro" id="IPR050468">
    <property type="entry name" value="Cuticle_Struct_Prot"/>
</dbReference>
<dbReference type="InterPro" id="IPR000618">
    <property type="entry name" value="Insect_cuticle"/>
</dbReference>
<feature type="region of interest" description="Disordered" evidence="2">
    <location>
        <begin position="86"/>
        <end position="109"/>
    </location>
</feature>
<comment type="caution">
    <text evidence="3">The sequence shown here is derived from an EMBL/GenBank/DDBJ whole genome shotgun (WGS) entry which is preliminary data.</text>
</comment>
<keyword evidence="4" id="KW-1185">Reference proteome</keyword>
<feature type="compositionally biased region" description="Polar residues" evidence="2">
    <location>
        <begin position="96"/>
        <end position="109"/>
    </location>
</feature>
<organism evidence="3 4">
    <name type="scientific">Araneus ventricosus</name>
    <name type="common">Orbweaver spider</name>
    <name type="synonym">Epeira ventricosa</name>
    <dbReference type="NCBI Taxonomy" id="182803"/>
    <lineage>
        <taxon>Eukaryota</taxon>
        <taxon>Metazoa</taxon>
        <taxon>Ecdysozoa</taxon>
        <taxon>Arthropoda</taxon>
        <taxon>Chelicerata</taxon>
        <taxon>Arachnida</taxon>
        <taxon>Araneae</taxon>
        <taxon>Araneomorphae</taxon>
        <taxon>Entelegynae</taxon>
        <taxon>Araneoidea</taxon>
        <taxon>Araneidae</taxon>
        <taxon>Araneus</taxon>
    </lineage>
</organism>
<evidence type="ECO:0000256" key="2">
    <source>
        <dbReference type="SAM" id="MobiDB-lite"/>
    </source>
</evidence>
<dbReference type="OrthoDB" id="7255276at2759"/>
<dbReference type="PANTHER" id="PTHR10380">
    <property type="entry name" value="CUTICLE PROTEIN"/>
    <property type="match status" value="1"/>
</dbReference>
<dbReference type="Pfam" id="PF00379">
    <property type="entry name" value="Chitin_bind_4"/>
    <property type="match status" value="1"/>
</dbReference>
<keyword evidence="1" id="KW-0193">Cuticle</keyword>
<dbReference type="GO" id="GO:0008010">
    <property type="term" value="F:structural constituent of chitin-based larval cuticle"/>
    <property type="evidence" value="ECO:0007669"/>
    <property type="project" value="TreeGrafter"/>
</dbReference>
<evidence type="ECO:0000313" key="4">
    <source>
        <dbReference type="Proteomes" id="UP000499080"/>
    </source>
</evidence>
<reference evidence="3 4" key="1">
    <citation type="journal article" date="2019" name="Sci. Rep.">
        <title>Orb-weaving spider Araneus ventricosus genome elucidates the spidroin gene catalogue.</title>
        <authorList>
            <person name="Kono N."/>
            <person name="Nakamura H."/>
            <person name="Ohtoshi R."/>
            <person name="Moran D.A.P."/>
            <person name="Shinohara A."/>
            <person name="Yoshida Y."/>
            <person name="Fujiwara M."/>
            <person name="Mori M."/>
            <person name="Tomita M."/>
            <person name="Arakawa K."/>
        </authorList>
    </citation>
    <scope>NUCLEOTIDE SEQUENCE [LARGE SCALE GENOMIC DNA]</scope>
</reference>
<accession>A0A4Y2A6X9</accession>